<dbReference type="PRINTS" id="PR00423">
    <property type="entry name" value="CELLDVISFTSZ"/>
</dbReference>
<dbReference type="InterPro" id="IPR024757">
    <property type="entry name" value="FtsZ_C"/>
</dbReference>
<dbReference type="GO" id="GO:0005874">
    <property type="term" value="C:microtubule"/>
    <property type="evidence" value="ECO:0007669"/>
    <property type="project" value="InterPro"/>
</dbReference>
<feature type="binding site" evidence="4">
    <location>
        <begin position="21"/>
        <end position="25"/>
    </location>
    <ligand>
        <name>GTP</name>
        <dbReference type="ChEBI" id="CHEBI:37565"/>
    </ligand>
</feature>
<feature type="binding site" evidence="4">
    <location>
        <position position="187"/>
    </location>
    <ligand>
        <name>GTP</name>
        <dbReference type="ChEBI" id="CHEBI:37565"/>
    </ligand>
</feature>
<dbReference type="GO" id="GO:0005525">
    <property type="term" value="F:GTP binding"/>
    <property type="evidence" value="ECO:0007669"/>
    <property type="project" value="UniProtKB-UniRule"/>
</dbReference>
<dbReference type="Gene3D" id="3.30.1330.20">
    <property type="entry name" value="Tubulin/FtsZ, C-terminal domain"/>
    <property type="match status" value="1"/>
</dbReference>
<comment type="similarity">
    <text evidence="1 4">Belongs to the FtsZ family.</text>
</comment>
<dbReference type="InterPro" id="IPR017975">
    <property type="entry name" value="Tubulin_CS"/>
</dbReference>
<dbReference type="SMART" id="SM00864">
    <property type="entry name" value="Tubulin"/>
    <property type="match status" value="1"/>
</dbReference>
<feature type="binding site" evidence="4">
    <location>
        <begin position="108"/>
        <end position="110"/>
    </location>
    <ligand>
        <name>GTP</name>
        <dbReference type="ChEBI" id="CHEBI:37565"/>
    </ligand>
</feature>
<dbReference type="InterPro" id="IPR008280">
    <property type="entry name" value="Tub_FtsZ_C"/>
</dbReference>
<feature type="binding site" evidence="4">
    <location>
        <position position="139"/>
    </location>
    <ligand>
        <name>GTP</name>
        <dbReference type="ChEBI" id="CHEBI:37565"/>
    </ligand>
</feature>
<evidence type="ECO:0000256" key="3">
    <source>
        <dbReference type="ARBA" id="ARBA00023134"/>
    </source>
</evidence>
<dbReference type="InterPro" id="IPR036525">
    <property type="entry name" value="Tubulin/FtsZ_GTPase_sf"/>
</dbReference>
<evidence type="ECO:0000256" key="2">
    <source>
        <dbReference type="ARBA" id="ARBA00022741"/>
    </source>
</evidence>
<feature type="domain" description="Tubulin/FtsZ GTPase" evidence="6">
    <location>
        <begin position="13"/>
        <end position="205"/>
    </location>
</feature>
<accession>A0A0G0ZCJ4</accession>
<dbReference type="GO" id="GO:0043093">
    <property type="term" value="P:FtsZ-dependent cytokinesis"/>
    <property type="evidence" value="ECO:0007669"/>
    <property type="project" value="UniProtKB-UniRule"/>
</dbReference>
<dbReference type="SUPFAM" id="SSF55307">
    <property type="entry name" value="Tubulin C-terminal domain-like"/>
    <property type="match status" value="1"/>
</dbReference>
<evidence type="ECO:0000256" key="5">
    <source>
        <dbReference type="NCBIfam" id="TIGR00065"/>
    </source>
</evidence>
<proteinExistence type="inferred from homology"/>
<evidence type="ECO:0000256" key="4">
    <source>
        <dbReference type="HAMAP-Rule" id="MF_00909"/>
    </source>
</evidence>
<organism evidence="8 9">
    <name type="scientific">Candidatus Azambacteria bacterium GW2011_GWA1_42_19</name>
    <dbReference type="NCBI Taxonomy" id="1618609"/>
    <lineage>
        <taxon>Bacteria</taxon>
        <taxon>Candidatus Azamiibacteriota</taxon>
    </lineage>
</organism>
<comment type="subunit">
    <text evidence="4">Homodimer. Polymerizes to form a dynamic ring structure in a strictly GTP-dependent manner. Interacts directly with several other division proteins.</text>
</comment>
<dbReference type="AlphaFoldDB" id="A0A0G0ZCJ4"/>
<reference evidence="8 9" key="1">
    <citation type="journal article" date="2015" name="Nature">
        <title>rRNA introns, odd ribosomes, and small enigmatic genomes across a large radiation of phyla.</title>
        <authorList>
            <person name="Brown C.T."/>
            <person name="Hug L.A."/>
            <person name="Thomas B.C."/>
            <person name="Sharon I."/>
            <person name="Castelle C.J."/>
            <person name="Singh A."/>
            <person name="Wilkins M.J."/>
            <person name="Williams K.H."/>
            <person name="Banfield J.F."/>
        </authorList>
    </citation>
    <scope>NUCLEOTIDE SEQUENCE [LARGE SCALE GENOMIC DNA]</scope>
</reference>
<dbReference type="SUPFAM" id="SSF52490">
    <property type="entry name" value="Tubulin nucleotide-binding domain-like"/>
    <property type="match status" value="1"/>
</dbReference>
<dbReference type="CDD" id="cd02201">
    <property type="entry name" value="FtsZ_type1"/>
    <property type="match status" value="1"/>
</dbReference>
<dbReference type="PANTHER" id="PTHR30314">
    <property type="entry name" value="CELL DIVISION PROTEIN FTSZ-RELATED"/>
    <property type="match status" value="1"/>
</dbReference>
<dbReference type="SMART" id="SM00865">
    <property type="entry name" value="Tubulin_C"/>
    <property type="match status" value="1"/>
</dbReference>
<dbReference type="InterPro" id="IPR003008">
    <property type="entry name" value="Tubulin_FtsZ_GTPase"/>
</dbReference>
<dbReference type="GO" id="GO:0000917">
    <property type="term" value="P:division septum assembly"/>
    <property type="evidence" value="ECO:0007669"/>
    <property type="project" value="UniProtKB-KW"/>
</dbReference>
<dbReference type="InterPro" id="IPR037103">
    <property type="entry name" value="Tubulin/FtsZ-like_C"/>
</dbReference>
<evidence type="ECO:0000259" key="6">
    <source>
        <dbReference type="SMART" id="SM00864"/>
    </source>
</evidence>
<dbReference type="PANTHER" id="PTHR30314:SF3">
    <property type="entry name" value="MITOCHONDRIAL DIVISION PROTEIN FSZA"/>
    <property type="match status" value="1"/>
</dbReference>
<dbReference type="GO" id="GO:0007017">
    <property type="term" value="P:microtubule-based process"/>
    <property type="evidence" value="ECO:0007669"/>
    <property type="project" value="InterPro"/>
</dbReference>
<dbReference type="GO" id="GO:0005737">
    <property type="term" value="C:cytoplasm"/>
    <property type="evidence" value="ECO:0007669"/>
    <property type="project" value="UniProtKB-SubCell"/>
</dbReference>
<dbReference type="Pfam" id="PF12327">
    <property type="entry name" value="FtsZ_C"/>
    <property type="match status" value="1"/>
</dbReference>
<protein>
    <recommendedName>
        <fullName evidence="4 5">Cell division protein FtsZ</fullName>
    </recommendedName>
</protein>
<keyword evidence="4" id="KW-0131">Cell cycle</keyword>
<evidence type="ECO:0000259" key="7">
    <source>
        <dbReference type="SMART" id="SM00865"/>
    </source>
</evidence>
<dbReference type="InterPro" id="IPR018316">
    <property type="entry name" value="Tubulin/FtsZ_2-layer-sand-dom"/>
</dbReference>
<dbReference type="GO" id="GO:0032153">
    <property type="term" value="C:cell division site"/>
    <property type="evidence" value="ECO:0007669"/>
    <property type="project" value="UniProtKB-UniRule"/>
</dbReference>
<keyword evidence="4" id="KW-0717">Septation</keyword>
<dbReference type="PATRIC" id="fig|1618609.3.peg.160"/>
<feature type="binding site" evidence="4">
    <location>
        <position position="143"/>
    </location>
    <ligand>
        <name>GTP</name>
        <dbReference type="ChEBI" id="CHEBI:37565"/>
    </ligand>
</feature>
<comment type="subcellular location">
    <subcellularLocation>
        <location evidence="4">Cytoplasm</location>
    </subcellularLocation>
    <text evidence="4">Assembles at midcell at the inner surface of the cytoplasmic membrane.</text>
</comment>
<gene>
    <name evidence="4" type="primary">ftsZ</name>
    <name evidence="8" type="ORF">UV10_C0003G0018</name>
</gene>
<dbReference type="NCBIfam" id="TIGR00065">
    <property type="entry name" value="ftsZ"/>
    <property type="match status" value="1"/>
</dbReference>
<dbReference type="Pfam" id="PF00091">
    <property type="entry name" value="Tubulin"/>
    <property type="match status" value="1"/>
</dbReference>
<dbReference type="Gene3D" id="3.40.50.1440">
    <property type="entry name" value="Tubulin/FtsZ, GTPase domain"/>
    <property type="match status" value="1"/>
</dbReference>
<dbReference type="InterPro" id="IPR045061">
    <property type="entry name" value="FtsZ/CetZ"/>
</dbReference>
<feature type="domain" description="Tubulin/FtsZ 2-layer sandwich" evidence="7">
    <location>
        <begin position="207"/>
        <end position="325"/>
    </location>
</feature>
<keyword evidence="3 4" id="KW-0342">GTP-binding</keyword>
<dbReference type="PROSITE" id="PS00227">
    <property type="entry name" value="TUBULIN"/>
    <property type="match status" value="1"/>
</dbReference>
<dbReference type="FunFam" id="3.40.50.1440:FF:000001">
    <property type="entry name" value="Cell division protein FtsZ"/>
    <property type="match status" value="1"/>
</dbReference>
<keyword evidence="2 4" id="KW-0547">Nucleotide-binding</keyword>
<dbReference type="InterPro" id="IPR000158">
    <property type="entry name" value="Cell_div_FtsZ"/>
</dbReference>
<dbReference type="GO" id="GO:0003924">
    <property type="term" value="F:GTPase activity"/>
    <property type="evidence" value="ECO:0007669"/>
    <property type="project" value="UniProtKB-UniRule"/>
</dbReference>
<evidence type="ECO:0000256" key="1">
    <source>
        <dbReference type="ARBA" id="ARBA00009690"/>
    </source>
</evidence>
<dbReference type="Proteomes" id="UP000034951">
    <property type="component" value="Unassembled WGS sequence"/>
</dbReference>
<dbReference type="HAMAP" id="MF_00909">
    <property type="entry name" value="FtsZ"/>
    <property type="match status" value="1"/>
</dbReference>
<comment type="function">
    <text evidence="4">Essential cell division protein that forms a contractile ring structure (Z ring) at the future cell division site. The regulation of the ring assembly controls the timing and the location of cell division. One of the functions of the FtsZ ring is to recruit other cell division proteins to the septum to produce a new cell wall between the dividing cells. Binds GTP and shows GTPase activity.</text>
</comment>
<comment type="caution">
    <text evidence="8">The sequence shown here is derived from an EMBL/GenBank/DDBJ whole genome shotgun (WGS) entry which is preliminary data.</text>
</comment>
<dbReference type="GO" id="GO:0051258">
    <property type="term" value="P:protein polymerization"/>
    <property type="evidence" value="ECO:0007669"/>
    <property type="project" value="UniProtKB-UniRule"/>
</dbReference>
<dbReference type="EMBL" id="LCDE01000003">
    <property type="protein sequence ID" value="KKS46389.1"/>
    <property type="molecule type" value="Genomic_DNA"/>
</dbReference>
<name>A0A0G0ZCJ4_9BACT</name>
<keyword evidence="4 8" id="KW-0132">Cell division</keyword>
<evidence type="ECO:0000313" key="9">
    <source>
        <dbReference type="Proteomes" id="UP000034951"/>
    </source>
</evidence>
<keyword evidence="4" id="KW-0963">Cytoplasm</keyword>
<sequence>MPHVKPEIETFARIKVVGVGGGGGNAVTRMFNSQIKGVDFVAVNTDAQDLNHAKANVKVHIGKNLTKGLGAGMNPDIGRQAAEENRNEIQDALKGADLIFITCGLGGGTGSGASQIIADVARDVGALTLAVVTKPFSFEGKKRIAIAEEALVSLRDRVDTLITIPNDKVLSLIDKNTSLVEAFSIVDDILRQGVQGIADLITFPGIVNVDFADIKTIMSEAGPALMGIGRANGEDRATAAAKSAINSPLLDISINGARGVLFNVSGGADLSMNDVNEAAKTITESIDSEAKVIFGATCDNRLKKGEVKVTVIATGFGSGRNNGNGNPVIIAAGNHRNLENLMPRKPAVNVEIIDDGEEWDMPAFLRRKKDKEKDDKK</sequence>
<evidence type="ECO:0000313" key="8">
    <source>
        <dbReference type="EMBL" id="KKS46389.1"/>
    </source>
</evidence>